<keyword evidence="1" id="KW-0732">Signal</keyword>
<name>A0A251VQP5_HELAN</name>
<proteinExistence type="predicted"/>
<dbReference type="InParanoid" id="A0A251VQP5"/>
<dbReference type="EMBL" id="CM007890">
    <property type="protein sequence ID" value="OTG37689.1"/>
    <property type="molecule type" value="Genomic_DNA"/>
</dbReference>
<dbReference type="AlphaFoldDB" id="A0A251VQP5"/>
<evidence type="ECO:0000313" key="2">
    <source>
        <dbReference type="EMBL" id="OTG37689.1"/>
    </source>
</evidence>
<feature type="chain" id="PRO_5013281713" evidence="1">
    <location>
        <begin position="20"/>
        <end position="101"/>
    </location>
</feature>
<feature type="signal peptide" evidence="1">
    <location>
        <begin position="1"/>
        <end position="19"/>
    </location>
</feature>
<reference evidence="3" key="1">
    <citation type="journal article" date="2017" name="Nature">
        <title>The sunflower genome provides insights into oil metabolism, flowering and Asterid evolution.</title>
        <authorList>
            <person name="Badouin H."/>
            <person name="Gouzy J."/>
            <person name="Grassa C.J."/>
            <person name="Murat F."/>
            <person name="Staton S.E."/>
            <person name="Cottret L."/>
            <person name="Lelandais-Briere C."/>
            <person name="Owens G.L."/>
            <person name="Carrere S."/>
            <person name="Mayjonade B."/>
            <person name="Legrand L."/>
            <person name="Gill N."/>
            <person name="Kane N.C."/>
            <person name="Bowers J.E."/>
            <person name="Hubner S."/>
            <person name="Bellec A."/>
            <person name="Berard A."/>
            <person name="Berges H."/>
            <person name="Blanchet N."/>
            <person name="Boniface M.C."/>
            <person name="Brunel D."/>
            <person name="Catrice O."/>
            <person name="Chaidir N."/>
            <person name="Claudel C."/>
            <person name="Donnadieu C."/>
            <person name="Faraut T."/>
            <person name="Fievet G."/>
            <person name="Helmstetter N."/>
            <person name="King M."/>
            <person name="Knapp S.J."/>
            <person name="Lai Z."/>
            <person name="Le Paslier M.C."/>
            <person name="Lippi Y."/>
            <person name="Lorenzon L."/>
            <person name="Mandel J.R."/>
            <person name="Marage G."/>
            <person name="Marchand G."/>
            <person name="Marquand E."/>
            <person name="Bret-Mestries E."/>
            <person name="Morien E."/>
            <person name="Nambeesan S."/>
            <person name="Nguyen T."/>
            <person name="Pegot-Espagnet P."/>
            <person name="Pouilly N."/>
            <person name="Raftis F."/>
            <person name="Sallet E."/>
            <person name="Schiex T."/>
            <person name="Thomas J."/>
            <person name="Vandecasteele C."/>
            <person name="Vares D."/>
            <person name="Vear F."/>
            <person name="Vautrin S."/>
            <person name="Crespi M."/>
            <person name="Mangin B."/>
            <person name="Burke J.M."/>
            <person name="Salse J."/>
            <person name="Munos S."/>
            <person name="Vincourt P."/>
            <person name="Rieseberg L.H."/>
            <person name="Langlade N.B."/>
        </authorList>
    </citation>
    <scope>NUCLEOTIDE SEQUENCE [LARGE SCALE GENOMIC DNA]</scope>
    <source>
        <strain evidence="3">cv. SF193</strain>
    </source>
</reference>
<organism evidence="2 3">
    <name type="scientific">Helianthus annuus</name>
    <name type="common">Common sunflower</name>
    <dbReference type="NCBI Taxonomy" id="4232"/>
    <lineage>
        <taxon>Eukaryota</taxon>
        <taxon>Viridiplantae</taxon>
        <taxon>Streptophyta</taxon>
        <taxon>Embryophyta</taxon>
        <taxon>Tracheophyta</taxon>
        <taxon>Spermatophyta</taxon>
        <taxon>Magnoliopsida</taxon>
        <taxon>eudicotyledons</taxon>
        <taxon>Gunneridae</taxon>
        <taxon>Pentapetalae</taxon>
        <taxon>asterids</taxon>
        <taxon>campanulids</taxon>
        <taxon>Asterales</taxon>
        <taxon>Asteraceae</taxon>
        <taxon>Asteroideae</taxon>
        <taxon>Heliantheae alliance</taxon>
        <taxon>Heliantheae</taxon>
        <taxon>Helianthus</taxon>
    </lineage>
</organism>
<gene>
    <name evidence="2" type="ORF">HannXRQ_Chr01g0021561</name>
</gene>
<accession>A0A251VQP5</accession>
<evidence type="ECO:0000256" key="1">
    <source>
        <dbReference type="SAM" id="SignalP"/>
    </source>
</evidence>
<evidence type="ECO:0000313" key="3">
    <source>
        <dbReference type="Proteomes" id="UP000215914"/>
    </source>
</evidence>
<dbReference type="Proteomes" id="UP000215914">
    <property type="component" value="Chromosome 1"/>
</dbReference>
<keyword evidence="3" id="KW-1185">Reference proteome</keyword>
<sequence>MDNLKLISIFANLLNLVLMMHIKLLCSGFVQINSNIATDTSISFVYPLRNSHYHISILLWKVMNLNQKLMMIGLKRVDASTVRKELTTIEHKKSSCLKHAQ</sequence>
<protein>
    <submittedName>
        <fullName evidence="2">Uncharacterized protein</fullName>
    </submittedName>
</protein>